<dbReference type="InterPro" id="IPR027994">
    <property type="entry name" value="WxL_dom"/>
</dbReference>
<dbReference type="Proteomes" id="UP000095094">
    <property type="component" value="Unassembled WGS sequence"/>
</dbReference>
<evidence type="ECO:0000313" key="3">
    <source>
        <dbReference type="Proteomes" id="UP000095094"/>
    </source>
</evidence>
<gene>
    <name evidence="2" type="ORF">BCR25_06290</name>
</gene>
<protein>
    <recommendedName>
        <fullName evidence="1">WxL domain-containing protein</fullName>
    </recommendedName>
</protein>
<dbReference type="RefSeq" id="WP_069663794.1">
    <property type="nucleotide sequence ID" value="NZ_JBHUJJ010000001.1"/>
</dbReference>
<keyword evidence="3" id="KW-1185">Reference proteome</keyword>
<dbReference type="OrthoDB" id="2187926at2"/>
<accession>A0A1E5GK43</accession>
<organism evidence="2 3">
    <name type="scientific">Enterococcus termitis</name>
    <dbReference type="NCBI Taxonomy" id="332950"/>
    <lineage>
        <taxon>Bacteria</taxon>
        <taxon>Bacillati</taxon>
        <taxon>Bacillota</taxon>
        <taxon>Bacilli</taxon>
        <taxon>Lactobacillales</taxon>
        <taxon>Enterococcaceae</taxon>
        <taxon>Enterococcus</taxon>
    </lineage>
</organism>
<evidence type="ECO:0000259" key="1">
    <source>
        <dbReference type="Pfam" id="PF13731"/>
    </source>
</evidence>
<dbReference type="AlphaFoldDB" id="A0A1E5GK43"/>
<comment type="caution">
    <text evidence="2">The sequence shown here is derived from an EMBL/GenBank/DDBJ whole genome shotgun (WGS) entry which is preliminary data.</text>
</comment>
<evidence type="ECO:0000313" key="2">
    <source>
        <dbReference type="EMBL" id="OEG13096.1"/>
    </source>
</evidence>
<dbReference type="EMBL" id="MIJY01000023">
    <property type="protein sequence ID" value="OEG13096.1"/>
    <property type="molecule type" value="Genomic_DNA"/>
</dbReference>
<dbReference type="STRING" id="332950.BCR25_06290"/>
<reference evidence="3" key="1">
    <citation type="submission" date="2016-09" db="EMBL/GenBank/DDBJ databases">
        <authorList>
            <person name="Gulvik C.A."/>
        </authorList>
    </citation>
    <scope>NUCLEOTIDE SEQUENCE [LARGE SCALE GENOMIC DNA]</scope>
    <source>
        <strain evidence="3">LMG 8895</strain>
    </source>
</reference>
<feature type="domain" description="WxL" evidence="1">
    <location>
        <begin position="44"/>
        <end position="218"/>
    </location>
</feature>
<proteinExistence type="predicted"/>
<dbReference type="Pfam" id="PF13731">
    <property type="entry name" value="WxL"/>
    <property type="match status" value="1"/>
</dbReference>
<sequence>MKKQKISVLVLSIALGSVMLPNVGHAIDPTSTVDVTVSAGAGEGPTEENISDKEPNEGPFVIKAVSDFKYPSIPIGKTRSATLATGYDSGIEVVDVTGDGTGWNVKVAMTEPLAMTTGQKEELKGWVLQIPTKEVVSGRQVVTDQALGVPVTLTKDASKTVFKADVGKGMGRYTNIFERNGAQNSNPERTTGVQLSIPNTARAASYTGKLTWTLTNTPEA</sequence>
<name>A0A1E5GK43_9ENTE</name>